<dbReference type="GO" id="GO:0006782">
    <property type="term" value="P:protoporphyrinogen IX biosynthetic process"/>
    <property type="evidence" value="ECO:0007669"/>
    <property type="project" value="UniProtKB-UniRule"/>
</dbReference>
<evidence type="ECO:0000256" key="6">
    <source>
        <dbReference type="ARBA" id="ARBA00037589"/>
    </source>
</evidence>
<keyword evidence="4 9" id="KW-0456">Lyase</keyword>
<dbReference type="InterPro" id="IPR039793">
    <property type="entry name" value="UROS/Hem4"/>
</dbReference>
<dbReference type="GO" id="GO:0004852">
    <property type="term" value="F:uroporphyrinogen-III synthase activity"/>
    <property type="evidence" value="ECO:0007669"/>
    <property type="project" value="UniProtKB-UniRule"/>
</dbReference>
<evidence type="ECO:0000256" key="8">
    <source>
        <dbReference type="ARBA" id="ARBA00048617"/>
    </source>
</evidence>
<dbReference type="Proteomes" id="UP000218069">
    <property type="component" value="Unassembled WGS sequence"/>
</dbReference>
<dbReference type="OrthoDB" id="9787650at2"/>
<evidence type="ECO:0000259" key="10">
    <source>
        <dbReference type="Pfam" id="PF02602"/>
    </source>
</evidence>
<accession>A0A240E1Y4</accession>
<proteinExistence type="inferred from homology"/>
<dbReference type="CDD" id="cd06578">
    <property type="entry name" value="HemD"/>
    <property type="match status" value="1"/>
</dbReference>
<evidence type="ECO:0000256" key="7">
    <source>
        <dbReference type="ARBA" id="ARBA00040167"/>
    </source>
</evidence>
<dbReference type="UniPathway" id="UPA00251">
    <property type="reaction ID" value="UER00320"/>
</dbReference>
<feature type="domain" description="Tetrapyrrole biosynthesis uroporphyrinogen III synthase" evidence="10">
    <location>
        <begin position="41"/>
        <end position="265"/>
    </location>
</feature>
<dbReference type="Gene3D" id="3.40.50.10090">
    <property type="match status" value="2"/>
</dbReference>
<dbReference type="GO" id="GO:0006780">
    <property type="term" value="P:uroporphyrinogen III biosynthetic process"/>
    <property type="evidence" value="ECO:0007669"/>
    <property type="project" value="UniProtKB-UniRule"/>
</dbReference>
<keyword evidence="12" id="KW-1185">Reference proteome</keyword>
<dbReference type="InterPro" id="IPR036108">
    <property type="entry name" value="4pyrrol_syn_uPrphyn_synt_sf"/>
</dbReference>
<dbReference type="InterPro" id="IPR003754">
    <property type="entry name" value="4pyrrol_synth_uPrphyn_synth"/>
</dbReference>
<dbReference type="Pfam" id="PF02602">
    <property type="entry name" value="HEM4"/>
    <property type="match status" value="1"/>
</dbReference>
<sequence length="277" mass="29772">MSKKTIVITRPSSQAKHLADLLSADLLHHPLLDQAVPRLLNLPLLTIVPRIEPALAQQVLSALESADLAIFVSPNAIESTLQLIKRPWQEAAGTSMPVAVMGGGSLQALHNHGIGQELSPTTILMPQQNDQWDSEGLWEVLQSSKSDWSGRKVLIFKGEGGRDWLADTLSAAGALVEAIAVYSRAPLELSHPAWGDLKEIDFSQSLWLLTSSEAVRYLGQVMQQPFQGALQKASAVCSHPAITSAAEQIGFGEVFSCEPGDAALVEATRVWLDSSAS</sequence>
<evidence type="ECO:0000256" key="3">
    <source>
        <dbReference type="ARBA" id="ARBA00013109"/>
    </source>
</evidence>
<comment type="function">
    <text evidence="6 9">Catalyzes cyclization of the linear tetrapyrrole, hydroxymethylbilane, to the macrocyclic uroporphyrinogen III.</text>
</comment>
<gene>
    <name evidence="11" type="ORF">SAMN06295945_1641</name>
</gene>
<organism evidence="11 12">
    <name type="scientific">Polynucleobacter meluiroseus</name>
    <dbReference type="NCBI Taxonomy" id="1938814"/>
    <lineage>
        <taxon>Bacteria</taxon>
        <taxon>Pseudomonadati</taxon>
        <taxon>Pseudomonadota</taxon>
        <taxon>Betaproteobacteria</taxon>
        <taxon>Burkholderiales</taxon>
        <taxon>Burkholderiaceae</taxon>
        <taxon>Polynucleobacter</taxon>
    </lineage>
</organism>
<dbReference type="SUPFAM" id="SSF69618">
    <property type="entry name" value="HemD-like"/>
    <property type="match status" value="1"/>
</dbReference>
<evidence type="ECO:0000313" key="11">
    <source>
        <dbReference type="EMBL" id="SNX29273.1"/>
    </source>
</evidence>
<name>A0A240E1Y4_9BURK</name>
<evidence type="ECO:0000256" key="5">
    <source>
        <dbReference type="ARBA" id="ARBA00023244"/>
    </source>
</evidence>
<evidence type="ECO:0000256" key="1">
    <source>
        <dbReference type="ARBA" id="ARBA00004772"/>
    </source>
</evidence>
<comment type="pathway">
    <text evidence="1 9">Porphyrin-containing compound metabolism; protoporphyrin-IX biosynthesis; coproporphyrinogen-III from 5-aminolevulinate: step 3/4.</text>
</comment>
<protein>
    <recommendedName>
        <fullName evidence="7 9">Uroporphyrinogen-III synthase</fullName>
        <ecNumber evidence="3 9">4.2.1.75</ecNumber>
    </recommendedName>
</protein>
<dbReference type="PANTHER" id="PTHR38042">
    <property type="entry name" value="UROPORPHYRINOGEN-III SYNTHASE, CHLOROPLASTIC"/>
    <property type="match status" value="1"/>
</dbReference>
<dbReference type="AlphaFoldDB" id="A0A240E1Y4"/>
<dbReference type="EMBL" id="OANS01000004">
    <property type="protein sequence ID" value="SNX29273.1"/>
    <property type="molecule type" value="Genomic_DNA"/>
</dbReference>
<dbReference type="EC" id="4.2.1.75" evidence="3 9"/>
<reference evidence="12" key="1">
    <citation type="submission" date="2017-08" db="EMBL/GenBank/DDBJ databases">
        <authorList>
            <person name="Varghese N."/>
            <person name="Submissions S."/>
        </authorList>
    </citation>
    <scope>NUCLEOTIDE SEQUENCE [LARGE SCALE GENOMIC DNA]</scope>
    <source>
        <strain evidence="12">AP-Melu-1000-B4</strain>
    </source>
</reference>
<dbReference type="PANTHER" id="PTHR38042:SF1">
    <property type="entry name" value="UROPORPHYRINOGEN-III SYNTHASE, CHLOROPLASTIC"/>
    <property type="match status" value="1"/>
</dbReference>
<dbReference type="RefSeq" id="WP_096674192.1">
    <property type="nucleotide sequence ID" value="NZ_OANS01000004.1"/>
</dbReference>
<evidence type="ECO:0000256" key="4">
    <source>
        <dbReference type="ARBA" id="ARBA00023239"/>
    </source>
</evidence>
<evidence type="ECO:0000256" key="9">
    <source>
        <dbReference type="RuleBase" id="RU366031"/>
    </source>
</evidence>
<evidence type="ECO:0000256" key="2">
    <source>
        <dbReference type="ARBA" id="ARBA00008133"/>
    </source>
</evidence>
<comment type="catalytic activity">
    <reaction evidence="8 9">
        <text>hydroxymethylbilane = uroporphyrinogen III + H2O</text>
        <dbReference type="Rhea" id="RHEA:18965"/>
        <dbReference type="ChEBI" id="CHEBI:15377"/>
        <dbReference type="ChEBI" id="CHEBI:57308"/>
        <dbReference type="ChEBI" id="CHEBI:57845"/>
        <dbReference type="EC" id="4.2.1.75"/>
    </reaction>
</comment>
<keyword evidence="5 9" id="KW-0627">Porphyrin biosynthesis</keyword>
<comment type="similarity">
    <text evidence="2 9">Belongs to the uroporphyrinogen-III synthase family.</text>
</comment>
<evidence type="ECO:0000313" key="12">
    <source>
        <dbReference type="Proteomes" id="UP000218069"/>
    </source>
</evidence>